<feature type="chain" id="PRO_5003412250" evidence="7">
    <location>
        <begin position="24"/>
        <end position="670"/>
    </location>
</feature>
<dbReference type="Pfam" id="PF22748">
    <property type="entry name" value="PexRD54_WY"/>
    <property type="match status" value="1"/>
</dbReference>
<dbReference type="AlphaFoldDB" id="G1FTD3"/>
<dbReference type="VEuPathDB" id="FungiDB:PHYSODRAFT_286662"/>
<evidence type="ECO:0000256" key="7">
    <source>
        <dbReference type="SAM" id="SignalP"/>
    </source>
</evidence>
<protein>
    <submittedName>
        <fullName evidence="9">Avh456</fullName>
    </submittedName>
</protein>
<proteinExistence type="inferred from homology"/>
<organism evidence="9">
    <name type="scientific">Phytophthora sojae</name>
    <name type="common">Soybean stem and root rot agent</name>
    <name type="synonym">Phytophthora megasperma f. sp. glycines</name>
    <dbReference type="NCBI Taxonomy" id="67593"/>
    <lineage>
        <taxon>Eukaryota</taxon>
        <taxon>Sar</taxon>
        <taxon>Stramenopiles</taxon>
        <taxon>Oomycota</taxon>
        <taxon>Peronosporomycetes</taxon>
        <taxon>Peronosporales</taxon>
        <taxon>Peronosporaceae</taxon>
        <taxon>Phytophthora</taxon>
    </lineage>
</organism>
<keyword evidence="6" id="KW-0843">Virulence</keyword>
<reference evidence="9" key="1">
    <citation type="journal article" date="2011" name="Plant Cell">
        <title>Transcriptional programming and functional interactions within the Phytophthora sojae RXLR effector repertoire.</title>
        <authorList>
            <person name="Wang Q."/>
            <person name="Han C."/>
            <person name="Ferreira A.O."/>
            <person name="Yu X."/>
            <person name="Ye W."/>
            <person name="Tripathy S."/>
            <person name="Kale S.D."/>
            <person name="Gu B."/>
            <person name="Sheng Y."/>
            <person name="Sui Y."/>
            <person name="Wang X."/>
            <person name="Zhang Z."/>
            <person name="Cheng B."/>
            <person name="Dong S."/>
            <person name="Shan W."/>
            <person name="Zheng X."/>
            <person name="Dou D."/>
            <person name="Tyler B.M."/>
            <person name="Wang Y."/>
        </authorList>
    </citation>
    <scope>NUCLEOTIDE SEQUENCE</scope>
    <source>
        <strain evidence="9">P7064</strain>
    </source>
</reference>
<comment type="similarity">
    <text evidence="3">Belongs to the RxLR effector family.</text>
</comment>
<evidence type="ECO:0000256" key="3">
    <source>
        <dbReference type="ARBA" id="ARBA00010400"/>
    </source>
</evidence>
<evidence type="ECO:0000256" key="5">
    <source>
        <dbReference type="ARBA" id="ARBA00022729"/>
    </source>
</evidence>
<keyword evidence="4" id="KW-0964">Secreted</keyword>
<name>G1FTD3_PHYSO</name>
<evidence type="ECO:0000256" key="4">
    <source>
        <dbReference type="ARBA" id="ARBA00022525"/>
    </source>
</evidence>
<evidence type="ECO:0000259" key="8">
    <source>
        <dbReference type="Pfam" id="PF22748"/>
    </source>
</evidence>
<dbReference type="GO" id="GO:0005576">
    <property type="term" value="C:extracellular region"/>
    <property type="evidence" value="ECO:0007669"/>
    <property type="project" value="UniProtKB-SubCell"/>
</dbReference>
<evidence type="ECO:0000256" key="2">
    <source>
        <dbReference type="ARBA" id="ARBA00004613"/>
    </source>
</evidence>
<feature type="signal peptide" evidence="7">
    <location>
        <begin position="1"/>
        <end position="23"/>
    </location>
</feature>
<dbReference type="EMBL" id="JN254558">
    <property type="protein sequence ID" value="AEK81371.1"/>
    <property type="molecule type" value="Genomic_DNA"/>
</dbReference>
<evidence type="ECO:0000256" key="6">
    <source>
        <dbReference type="ARBA" id="ARBA00023026"/>
    </source>
</evidence>
<gene>
    <name evidence="9" type="primary">Avh</name>
</gene>
<sequence length="670" mass="75995">MRLHGVVGFALLIVVSITHTVAASLLRNGLHPASETEGRFLTTSVANTRLNGDDAERAGLSVPVVEKIKTFFSSSKVTPAQLGNRLKEGKSADTVFTRLRLNKADDMLLYYGDFVDWLKYVDDLSAKNPGKKMSAISTLTKQYGDGDLYSIIQAAMNVPRTKSIATRLQTEQIQHWVTAGKTPDDVFHFMKLEKVERNFLSDPAFTVWAKYVDDFNAKYPEKSASMVPVLTKYHINEVTLFEIVQAAKSMKGTKAIATKLEDQLVKFWLNRRKSPDDALEDLGLSYALDSLLDNPLFNSWAKYPNAYSTKHPEEKATVIETLTRKFSDDKGARVLAVAKTSVETRNLATKLESAQLEMWQKSGKSVDDVMLLLKLRPNADFTNNLLLRTWVSYMNMYIKENHIRAPEMLPKLETRFDQRTMNQILLATTQFSSMKSTALAIQTEKIKGYLASNQSPEKVFKLLALDNVGKNLLGDHVFQMWRKYVNDFNKRNPRQRESWFTPMRMTYNPAPLDQMISVAMESPSTVNIAKLVVKERSKYWLDRKKAPWQIFRDLELNGAGEKIFASPNFKIWANYLNKSNQRYRKEKTTMIDGLRASYNDISLMGILAAAKKEPKTKKLATDLENALVNKWVAEKEPLAVLQKRFDHVPSSGELLKRYVAKLDALAAKGA</sequence>
<dbReference type="GO" id="GO:0043657">
    <property type="term" value="C:host cell"/>
    <property type="evidence" value="ECO:0007669"/>
    <property type="project" value="UniProtKB-SubCell"/>
</dbReference>
<evidence type="ECO:0000256" key="1">
    <source>
        <dbReference type="ARBA" id="ARBA00004340"/>
    </source>
</evidence>
<evidence type="ECO:0000313" key="9">
    <source>
        <dbReference type="EMBL" id="AEK81371.1"/>
    </source>
</evidence>
<comment type="subcellular location">
    <subcellularLocation>
        <location evidence="1">Host cell</location>
    </subcellularLocation>
    <subcellularLocation>
        <location evidence="2">Secreted</location>
    </subcellularLocation>
</comment>
<dbReference type="InterPro" id="IPR054463">
    <property type="entry name" value="PexRD54_WY"/>
</dbReference>
<keyword evidence="5 7" id="KW-0732">Signal</keyword>
<accession>G1FTD3</accession>
<feature type="domain" description="RxLR effector PexRD54 WY" evidence="8">
    <location>
        <begin position="171"/>
        <end position="212"/>
    </location>
</feature>